<evidence type="ECO:0000313" key="5">
    <source>
        <dbReference type="Proteomes" id="UP000254412"/>
    </source>
</evidence>
<evidence type="ECO:0000313" key="6">
    <source>
        <dbReference type="Proteomes" id="UP000664081"/>
    </source>
</evidence>
<protein>
    <submittedName>
        <fullName evidence="2">Uncharacterized protein</fullName>
    </submittedName>
</protein>
<organism evidence="2 4">
    <name type="scientific">Staphylococcus nepalensis</name>
    <dbReference type="NCBI Taxonomy" id="214473"/>
    <lineage>
        <taxon>Bacteria</taxon>
        <taxon>Bacillati</taxon>
        <taxon>Bacillota</taxon>
        <taxon>Bacilli</taxon>
        <taxon>Bacillales</taxon>
        <taxon>Staphylococcaceae</taxon>
        <taxon>Staphylococcus</taxon>
    </lineage>
</organism>
<dbReference type="EMBL" id="UHDS01000001">
    <property type="protein sequence ID" value="SUM54006.1"/>
    <property type="molecule type" value="Genomic_DNA"/>
</dbReference>
<reference evidence="1 6" key="4">
    <citation type="submission" date="2021-03" db="EMBL/GenBank/DDBJ databases">
        <title>Staphylococci and Mammaliicocci in bats.</title>
        <authorList>
            <person name="Fountain K."/>
        </authorList>
    </citation>
    <scope>NUCLEOTIDE SEQUENCE [LARGE SCALE GENOMIC DNA]</scope>
    <source>
        <strain evidence="1 6">18_1_E_SW</strain>
    </source>
</reference>
<evidence type="ECO:0000313" key="2">
    <source>
        <dbReference type="EMBL" id="PTK60330.1"/>
    </source>
</evidence>
<evidence type="ECO:0000313" key="3">
    <source>
        <dbReference type="EMBL" id="SUM54006.1"/>
    </source>
</evidence>
<dbReference type="Proteomes" id="UP000254412">
    <property type="component" value="Unassembled WGS sequence"/>
</dbReference>
<dbReference type="RefSeq" id="WP_096823743.1">
    <property type="nucleotide sequence ID" value="NZ_BMCF01000001.1"/>
</dbReference>
<dbReference type="Proteomes" id="UP000240400">
    <property type="component" value="Unassembled WGS sequence"/>
</dbReference>
<keyword evidence="6" id="KW-1185">Reference proteome</keyword>
<sequence length="66" mass="7783">MDKQQVIEALNKHGRIIIETIEHDRIKVSKVEDNDDKQYIHVLEPKEQTIEVAKITDVQENNFNQL</sequence>
<dbReference type="AlphaFoldDB" id="A0A291JGY3"/>
<dbReference type="EMBL" id="PZHR01000007">
    <property type="protein sequence ID" value="PTK60330.1"/>
    <property type="molecule type" value="Genomic_DNA"/>
</dbReference>
<proteinExistence type="predicted"/>
<dbReference type="OrthoDB" id="2403752at2"/>
<reference evidence="3 5" key="3">
    <citation type="submission" date="2018-06" db="EMBL/GenBank/DDBJ databases">
        <authorList>
            <consortium name="Pathogen Informatics"/>
            <person name="Doyle S."/>
        </authorList>
    </citation>
    <scope>NUCLEOTIDE SEQUENCE [LARGE SCALE GENOMIC DNA]</scope>
    <source>
        <strain evidence="3 5">NCTC13834</strain>
    </source>
</reference>
<gene>
    <name evidence="2" type="ORF">BUZ61_02535</name>
    <name evidence="1" type="ORF">J3T88_03770</name>
    <name evidence="3" type="ORF">NCTC13834_00289</name>
</gene>
<name>A0A291JGY3_9STAP</name>
<accession>A0A291JGY3</accession>
<evidence type="ECO:0000313" key="1">
    <source>
        <dbReference type="EMBL" id="MBO1226442.1"/>
    </source>
</evidence>
<evidence type="ECO:0000313" key="4">
    <source>
        <dbReference type="Proteomes" id="UP000240400"/>
    </source>
</evidence>
<dbReference type="Proteomes" id="UP000664081">
    <property type="component" value="Unassembled WGS sequence"/>
</dbReference>
<reference evidence="2" key="2">
    <citation type="submission" date="2018-03" db="EMBL/GenBank/DDBJ databases">
        <authorList>
            <person name="Keele B.F."/>
        </authorList>
    </citation>
    <scope>NUCLEOTIDE SEQUENCE</scope>
    <source>
        <strain evidence="2">SNUC 4337</strain>
    </source>
</reference>
<dbReference type="KEGG" id="snl:BJD96_01275"/>
<dbReference type="EMBL" id="JAFNLT010000002">
    <property type="protein sequence ID" value="MBO1226442.1"/>
    <property type="molecule type" value="Genomic_DNA"/>
</dbReference>
<reference evidence="2 4" key="1">
    <citation type="journal article" date="2016" name="Front. Microbiol.">
        <title>Comprehensive Phylogenetic Analysis of Bovine Non-aureus Staphylococci Species Based on Whole-Genome Sequencing.</title>
        <authorList>
            <person name="Naushad S."/>
            <person name="Barkema H.W."/>
            <person name="Luby C."/>
            <person name="Condas L.A."/>
            <person name="Nobrega D.B."/>
            <person name="Carson D.A."/>
            <person name="De Buck J."/>
        </authorList>
    </citation>
    <scope>NUCLEOTIDE SEQUENCE [LARGE SCALE GENOMIC DNA]</scope>
    <source>
        <strain evidence="2 4">SNUC 4337</strain>
    </source>
</reference>